<gene>
    <name evidence="16" type="primary">coaX</name>
    <name evidence="17" type="ORF">HF295_00160</name>
</gene>
<feature type="binding site" evidence="16">
    <location>
        <begin position="101"/>
        <end position="104"/>
    </location>
    <ligand>
        <name>substrate</name>
    </ligand>
</feature>
<evidence type="ECO:0000256" key="12">
    <source>
        <dbReference type="ARBA" id="ARBA00022958"/>
    </source>
</evidence>
<feature type="binding site" evidence="16">
    <location>
        <position position="123"/>
    </location>
    <ligand>
        <name>K(+)</name>
        <dbReference type="ChEBI" id="CHEBI:29103"/>
    </ligand>
</feature>
<evidence type="ECO:0000256" key="7">
    <source>
        <dbReference type="ARBA" id="ARBA00022490"/>
    </source>
</evidence>
<comment type="subunit">
    <text evidence="5 16">Homodimer.</text>
</comment>
<comment type="cofactor">
    <cofactor evidence="16">
        <name>NH4(+)</name>
        <dbReference type="ChEBI" id="CHEBI:28938"/>
    </cofactor>
    <cofactor evidence="16">
        <name>K(+)</name>
        <dbReference type="ChEBI" id="CHEBI:29103"/>
    </cofactor>
    <text evidence="16">A monovalent cation. Ammonium or potassium.</text>
</comment>
<dbReference type="UniPathway" id="UPA00241">
    <property type="reaction ID" value="UER00352"/>
</dbReference>
<dbReference type="GO" id="GO:0005737">
    <property type="term" value="C:cytoplasm"/>
    <property type="evidence" value="ECO:0007669"/>
    <property type="project" value="UniProtKB-SubCell"/>
</dbReference>
<feature type="binding site" evidence="16">
    <location>
        <begin position="6"/>
        <end position="13"/>
    </location>
    <ligand>
        <name>ATP</name>
        <dbReference type="ChEBI" id="CHEBI:30616"/>
    </ligand>
</feature>
<keyword evidence="16" id="KW-0479">Metal-binding</keyword>
<feature type="binding site" evidence="16">
    <location>
        <position position="126"/>
    </location>
    <ligand>
        <name>ATP</name>
        <dbReference type="ChEBI" id="CHEBI:30616"/>
    </ligand>
</feature>
<feature type="binding site" evidence="16">
    <location>
        <position position="177"/>
    </location>
    <ligand>
        <name>substrate</name>
    </ligand>
</feature>
<dbReference type="Proteomes" id="UP000512167">
    <property type="component" value="Chromosome"/>
</dbReference>
<keyword evidence="9 16" id="KW-0547">Nucleotide-binding</keyword>
<proteinExistence type="inferred from homology"/>
<comment type="pathway">
    <text evidence="4 16">Cofactor biosynthesis; coenzyme A biosynthesis; CoA from (R)-pantothenate: step 1/5.</text>
</comment>
<sequence length="249" mass="27497">MKLAIDIGNTTITIGLSKDGIDILKIYKINTDKQKSSDEYAVILNDYIKECNQVIISSVVPELNEGFRDYFQDTFNLKPMFVGHGIKTGIKINSDNPKEVGADLISNSVAATNLYDETCLIIDLGTATTFTYLEDKTLRGAAIATGLTTSKDALFSKTSLLPQVELRAPKKALGKNSVDAFRSGLIYGHASMIDGMVRRIKLEIKKPDLTVIMTGGHTRFIHELCEEKIIRDDLLILKGLLIILDKNTN</sequence>
<accession>A0A7L6MZE0</accession>
<keyword evidence="8 16" id="KW-0808">Transferase</keyword>
<evidence type="ECO:0000313" key="17">
    <source>
        <dbReference type="EMBL" id="QLY39353.1"/>
    </source>
</evidence>
<comment type="caution">
    <text evidence="16">Lacks conserved residue(s) required for the propagation of feature annotation.</text>
</comment>
<feature type="active site" description="Proton acceptor" evidence="16">
    <location>
        <position position="103"/>
    </location>
</feature>
<dbReference type="InterPro" id="IPR043129">
    <property type="entry name" value="ATPase_NBD"/>
</dbReference>
<evidence type="ECO:0000256" key="4">
    <source>
        <dbReference type="ARBA" id="ARBA00005225"/>
    </source>
</evidence>
<evidence type="ECO:0000256" key="9">
    <source>
        <dbReference type="ARBA" id="ARBA00022741"/>
    </source>
</evidence>
<dbReference type="GO" id="GO:0004594">
    <property type="term" value="F:pantothenate kinase activity"/>
    <property type="evidence" value="ECO:0007669"/>
    <property type="project" value="UniProtKB-UniRule"/>
</dbReference>
<comment type="catalytic activity">
    <reaction evidence="1 16">
        <text>(R)-pantothenate + ATP = (R)-4'-phosphopantothenate + ADP + H(+)</text>
        <dbReference type="Rhea" id="RHEA:16373"/>
        <dbReference type="ChEBI" id="CHEBI:10986"/>
        <dbReference type="ChEBI" id="CHEBI:15378"/>
        <dbReference type="ChEBI" id="CHEBI:29032"/>
        <dbReference type="ChEBI" id="CHEBI:30616"/>
        <dbReference type="ChEBI" id="CHEBI:456216"/>
        <dbReference type="EC" id="2.7.1.33"/>
    </reaction>
</comment>
<evidence type="ECO:0000256" key="15">
    <source>
        <dbReference type="ARBA" id="ARBA00040883"/>
    </source>
</evidence>
<dbReference type="PANTHER" id="PTHR34265">
    <property type="entry name" value="TYPE III PANTOTHENATE KINASE"/>
    <property type="match status" value="1"/>
</dbReference>
<evidence type="ECO:0000256" key="3">
    <source>
        <dbReference type="ARBA" id="ARBA00004496"/>
    </source>
</evidence>
<dbReference type="EC" id="2.7.1.33" evidence="6 16"/>
<dbReference type="GO" id="GO:0005524">
    <property type="term" value="F:ATP binding"/>
    <property type="evidence" value="ECO:0007669"/>
    <property type="project" value="UniProtKB-UniRule"/>
</dbReference>
<evidence type="ECO:0000256" key="11">
    <source>
        <dbReference type="ARBA" id="ARBA00022840"/>
    </source>
</evidence>
<evidence type="ECO:0000313" key="18">
    <source>
        <dbReference type="Proteomes" id="UP000512167"/>
    </source>
</evidence>
<evidence type="ECO:0000256" key="13">
    <source>
        <dbReference type="ARBA" id="ARBA00022993"/>
    </source>
</evidence>
<evidence type="ECO:0000256" key="5">
    <source>
        <dbReference type="ARBA" id="ARBA00011738"/>
    </source>
</evidence>
<evidence type="ECO:0000256" key="2">
    <source>
        <dbReference type="ARBA" id="ARBA00001958"/>
    </source>
</evidence>
<dbReference type="CDD" id="cd24015">
    <property type="entry name" value="ASKHA_NBD_PanK-III"/>
    <property type="match status" value="1"/>
</dbReference>
<keyword evidence="18" id="KW-1185">Reference proteome</keyword>
<comment type="subcellular location">
    <subcellularLocation>
        <location evidence="3 16">Cytoplasm</location>
    </subcellularLocation>
</comment>
<dbReference type="GO" id="GO:0015937">
    <property type="term" value="P:coenzyme A biosynthetic process"/>
    <property type="evidence" value="ECO:0007669"/>
    <property type="project" value="UniProtKB-UniRule"/>
</dbReference>
<comment type="function">
    <text evidence="16">Catalyzes the phosphorylation of pantothenate (Pan), the first step in CoA biosynthesis.</text>
</comment>
<evidence type="ECO:0000256" key="1">
    <source>
        <dbReference type="ARBA" id="ARBA00001206"/>
    </source>
</evidence>
<evidence type="ECO:0000256" key="10">
    <source>
        <dbReference type="ARBA" id="ARBA00022777"/>
    </source>
</evidence>
<keyword evidence="7 16" id="KW-0963">Cytoplasm</keyword>
<reference evidence="17 18" key="1">
    <citation type="submission" date="2020-04" db="EMBL/GenBank/DDBJ databases">
        <authorList>
            <person name="Zheng R.K."/>
            <person name="Sun C.M."/>
        </authorList>
    </citation>
    <scope>NUCLEOTIDE SEQUENCE [LARGE SCALE GENOMIC DNA]</scope>
    <source>
        <strain evidence="18">zrk29</strain>
    </source>
</reference>
<dbReference type="AlphaFoldDB" id="A0A7L6MZE0"/>
<comment type="similarity">
    <text evidence="14 16">Belongs to the type III pantothenate kinase family.</text>
</comment>
<dbReference type="Gene3D" id="3.30.420.40">
    <property type="match status" value="2"/>
</dbReference>
<keyword evidence="10 16" id="KW-0418">Kinase</keyword>
<name>A0A7L6MZE0_9MOLU</name>
<dbReference type="KEGG" id="tbk:HF295_00160"/>
<dbReference type="Pfam" id="PF03309">
    <property type="entry name" value="Pan_kinase"/>
    <property type="match status" value="1"/>
</dbReference>
<dbReference type="RefSeq" id="WP_312031819.1">
    <property type="nucleotide sequence ID" value="NZ_CP051151.1"/>
</dbReference>
<dbReference type="PANTHER" id="PTHR34265:SF1">
    <property type="entry name" value="TYPE III PANTOTHENATE KINASE"/>
    <property type="match status" value="1"/>
</dbReference>
<dbReference type="InterPro" id="IPR004619">
    <property type="entry name" value="Type_III_PanK"/>
</dbReference>
<dbReference type="HAMAP" id="MF_01274">
    <property type="entry name" value="Pantothen_kinase_3"/>
    <property type="match status" value="1"/>
</dbReference>
<dbReference type="EMBL" id="CP051151">
    <property type="protein sequence ID" value="QLY39353.1"/>
    <property type="molecule type" value="Genomic_DNA"/>
</dbReference>
<evidence type="ECO:0000256" key="14">
    <source>
        <dbReference type="ARBA" id="ARBA00038036"/>
    </source>
</evidence>
<comment type="cofactor">
    <cofactor evidence="2">
        <name>K(+)</name>
        <dbReference type="ChEBI" id="CHEBI:29103"/>
    </cofactor>
</comment>
<dbReference type="GO" id="GO:0046872">
    <property type="term" value="F:metal ion binding"/>
    <property type="evidence" value="ECO:0007669"/>
    <property type="project" value="UniProtKB-KW"/>
</dbReference>
<keyword evidence="12 16" id="KW-0630">Potassium</keyword>
<dbReference type="SUPFAM" id="SSF53067">
    <property type="entry name" value="Actin-like ATPase domain"/>
    <property type="match status" value="2"/>
</dbReference>
<organism evidence="17 18">
    <name type="scientific">Hujiaoplasma nucleasis</name>
    <dbReference type="NCBI Taxonomy" id="2725268"/>
    <lineage>
        <taxon>Bacteria</taxon>
        <taxon>Bacillati</taxon>
        <taxon>Mycoplasmatota</taxon>
        <taxon>Mollicutes</taxon>
        <taxon>Candidatus Izemoplasmatales</taxon>
        <taxon>Hujiaoplasmataceae</taxon>
        <taxon>Hujiaoplasma</taxon>
    </lineage>
</organism>
<evidence type="ECO:0000256" key="6">
    <source>
        <dbReference type="ARBA" id="ARBA00012102"/>
    </source>
</evidence>
<dbReference type="NCBIfam" id="TIGR00671">
    <property type="entry name" value="baf"/>
    <property type="match status" value="1"/>
</dbReference>
<protein>
    <recommendedName>
        <fullName evidence="15 16">Type III pantothenate kinase</fullName>
        <ecNumber evidence="6 16">2.7.1.33</ecNumber>
    </recommendedName>
    <alternativeName>
        <fullName evidence="16">PanK-III</fullName>
    </alternativeName>
    <alternativeName>
        <fullName evidence="16">Pantothenic acid kinase</fullName>
    </alternativeName>
</protein>
<keyword evidence="13 16" id="KW-0173">Coenzyme A biosynthesis</keyword>
<evidence type="ECO:0000256" key="8">
    <source>
        <dbReference type="ARBA" id="ARBA00022679"/>
    </source>
</evidence>
<keyword evidence="11 16" id="KW-0067">ATP-binding</keyword>
<evidence type="ECO:0000256" key="16">
    <source>
        <dbReference type="HAMAP-Rule" id="MF_01274"/>
    </source>
</evidence>